<evidence type="ECO:0000313" key="3">
    <source>
        <dbReference type="EMBL" id="ADN18643.1"/>
    </source>
</evidence>
<dbReference type="eggNOG" id="COG0358">
    <property type="taxonomic scope" value="Bacteria"/>
</dbReference>
<feature type="compositionally biased region" description="Low complexity" evidence="1">
    <location>
        <begin position="883"/>
        <end position="894"/>
    </location>
</feature>
<proteinExistence type="predicted"/>
<keyword evidence="3" id="KW-0614">Plasmid</keyword>
<protein>
    <submittedName>
        <fullName evidence="3">Primase 2</fullName>
    </submittedName>
</protein>
<evidence type="ECO:0000256" key="1">
    <source>
        <dbReference type="SAM" id="MobiDB-lite"/>
    </source>
</evidence>
<dbReference type="InterPro" id="IPR014819">
    <property type="entry name" value="PriCT_2"/>
</dbReference>
<dbReference type="OrthoDB" id="460004at2"/>
<feature type="region of interest" description="Disordered" evidence="1">
    <location>
        <begin position="872"/>
        <end position="961"/>
    </location>
</feature>
<reference evidence="4" key="1">
    <citation type="journal article" date="2011" name="MBio">
        <title>Novel metabolic attributes of the genus Cyanothece, comprising a group of unicellular nitrogen-fixing Cyanobacteria.</title>
        <authorList>
            <person name="Bandyopadhyay A."/>
            <person name="Elvitigala T."/>
            <person name="Welsh E."/>
            <person name="Stockel J."/>
            <person name="Liberton M."/>
            <person name="Min H."/>
            <person name="Sherman L.A."/>
            <person name="Pakrasi H.B."/>
        </authorList>
    </citation>
    <scope>NUCLEOTIDE SEQUENCE [LARGE SCALE GENOMIC DNA]</scope>
    <source>
        <strain evidence="4">PCC 7822</strain>
        <plasmid evidence="4">Cy782204</plasmid>
    </source>
</reference>
<feature type="compositionally biased region" description="Polar residues" evidence="1">
    <location>
        <begin position="1179"/>
        <end position="1188"/>
    </location>
</feature>
<dbReference type="SMART" id="SM00943">
    <property type="entry name" value="Prim-Pol"/>
    <property type="match status" value="1"/>
</dbReference>
<dbReference type="Pfam" id="PF09250">
    <property type="entry name" value="Prim-Pol"/>
    <property type="match status" value="1"/>
</dbReference>
<feature type="region of interest" description="Disordered" evidence="1">
    <location>
        <begin position="325"/>
        <end position="362"/>
    </location>
</feature>
<dbReference type="Proteomes" id="UP000008206">
    <property type="component" value="Plasmid Cy782204"/>
</dbReference>
<dbReference type="KEGG" id="cyj:Cyan7822_6698"/>
<dbReference type="EMBL" id="CP002202">
    <property type="protein sequence ID" value="ADN18643.1"/>
    <property type="molecule type" value="Genomic_DNA"/>
</dbReference>
<geneLocation type="plasmid" evidence="3 4">
    <name>Cy782204</name>
</geneLocation>
<dbReference type="AlphaFoldDB" id="E0UNW3"/>
<dbReference type="HOGENOM" id="CLU_270930_0_0_3"/>
<dbReference type="RefSeq" id="WP_013325765.1">
    <property type="nucleotide sequence ID" value="NC_014503.1"/>
</dbReference>
<dbReference type="Pfam" id="PF08707">
    <property type="entry name" value="PriCT_2"/>
    <property type="match status" value="1"/>
</dbReference>
<dbReference type="InterPro" id="IPR015330">
    <property type="entry name" value="DNA_primase/pol_bifunc_N"/>
</dbReference>
<feature type="region of interest" description="Disordered" evidence="1">
    <location>
        <begin position="1174"/>
        <end position="1199"/>
    </location>
</feature>
<dbReference type="InterPro" id="IPR025048">
    <property type="entry name" value="DUF3987"/>
</dbReference>
<feature type="domain" description="DNA primase/polymerase bifunctional N-terminal" evidence="2">
    <location>
        <begin position="12"/>
        <end position="202"/>
    </location>
</feature>
<evidence type="ECO:0000259" key="2">
    <source>
        <dbReference type="SMART" id="SM00943"/>
    </source>
</evidence>
<evidence type="ECO:0000313" key="4">
    <source>
        <dbReference type="Proteomes" id="UP000008206"/>
    </source>
</evidence>
<accession>E0UNW3</accession>
<name>E0UNW3_GLOV7</name>
<sequence>MTALNNKLTLGLQRIQSTGLDLALVPLNNNKQPLGDGWQNRPYTATQLIEAITTGGVAVPIKGEIKKIQLQGFGVITGTSLTREHETYTLMAVDLDGASATNKMLELSGSNPLPPTVAFTSTRPGRCQYLFLVPEKLKNLIRTKKIKTGVVGDDGKPEQIELRYSNLQSVLPPSVHPTTGQYHWVEGCAIDEIEIALAPDWILEQMFIDKSSPSSPALNLSYTTHTYNRGKQWSDIDFAISYLNALSPFRADDYDDWVAVGMALHSVDDSLLTEWDNWSRSSSKYKPGDCEKKWKSFSRGGGVQLGTLAHLAKLDGWTFPRKNTSLASPVKKPSSNQSIALTSTDNETTVTGDTLSKSDTPNPQLLSVADTVTAVTAILKLGLKDYEEQNELDLLQSYSTFSKAAYQQLVSAIRCSEDVTQPSDTDRLNQLVNWHNATLDLKKIIPPLAPVFIHDASVLNIDPISLWQYFLPTVLSLAGKRLDLDIESHRIPAIAWTCLVGESGTGKTRAEGVILAPLKQRQYQEKKRWKNALAEYKQILKNKKKEDPEPFPPTPERKYLFEVATIQSVMRRLAEQTENGSLWARDEIAGLFKSLGQFGGSKEENEGLECLLKMWDGSGSFVDRVDPETDSYAVEETRLSIAGGIQPGAFRQAFKDPDDSQGVQARFLYAIPQVCKPKRVKGYCQLSDILPPLYDWLENCPTGSVRLSRDADKYYTDLVEILGEKAETHQSPAIRAWLRKLSTQILRIALGIHLVDCYFDKTKNIWVLQLDTLERAVEAGRYYSQAMEVVQEKVGNSENMSSILLKIWDMSVNVPEGVTPRDIYRNIKAISKRAVECGRSVGAYTIELFSKLVEMGKGIIEKNGRIVRFKAIINPPQPPNNPNNPDSNPNNPNLPTAPIPPTPAIENMSSDREENSQSDDNNYSDGAVTEVTEPPTQSQQELEASPDSEVSPVTEPEYKSLTPSENIDWLIELLTDLESGVVPQERFQSIDELMTLYSEAENRFNSVWDLINQKCPDYWNRIYLAFDKLIEKFPQNGQSKTGNISLDAAEQQPFSQPNLASLQGLLLACKTLSDYNSLKKKHNPQLLEKAYMALPQKQQLIVDGLLATSFPEPVFKYKGEKTGNTDGFEIKPGMLVYLDSYSRQGAYSVKVWALNGVKEGQSQPVFVTRSSLEEVKKPSPTSESSLIDSIQLGFEERLP</sequence>
<dbReference type="CDD" id="cd04859">
    <property type="entry name" value="Prim_Pol"/>
    <property type="match status" value="1"/>
</dbReference>
<keyword evidence="4" id="KW-1185">Reference proteome</keyword>
<dbReference type="GO" id="GO:0016817">
    <property type="term" value="F:hydrolase activity, acting on acid anhydrides"/>
    <property type="evidence" value="ECO:0007669"/>
    <property type="project" value="InterPro"/>
</dbReference>
<gene>
    <name evidence="3" type="ordered locus">Cyan7822_6698</name>
</gene>
<dbReference type="Pfam" id="PF13148">
    <property type="entry name" value="DUF3987"/>
    <property type="match status" value="1"/>
</dbReference>
<organism evidence="3 4">
    <name type="scientific">Gloeothece verrucosa (strain PCC 7822)</name>
    <name type="common">Cyanothece sp. (strain PCC 7822)</name>
    <dbReference type="NCBI Taxonomy" id="497965"/>
    <lineage>
        <taxon>Bacteria</taxon>
        <taxon>Bacillati</taxon>
        <taxon>Cyanobacteriota</taxon>
        <taxon>Cyanophyceae</taxon>
        <taxon>Oscillatoriophycideae</taxon>
        <taxon>Chroococcales</taxon>
        <taxon>Aphanothecaceae</taxon>
        <taxon>Gloeothece</taxon>
        <taxon>Gloeothece verrucosa</taxon>
    </lineage>
</organism>